<feature type="transmembrane region" description="Helical" evidence="6">
    <location>
        <begin position="24"/>
        <end position="48"/>
    </location>
</feature>
<dbReference type="Pfam" id="PF12679">
    <property type="entry name" value="ABC2_membrane_2"/>
    <property type="match status" value="1"/>
</dbReference>
<organism evidence="7 8">
    <name type="scientific">Pseudohongiella nitratireducens</name>
    <dbReference type="NCBI Taxonomy" id="1768907"/>
    <lineage>
        <taxon>Bacteria</taxon>
        <taxon>Pseudomonadati</taxon>
        <taxon>Pseudomonadota</taxon>
        <taxon>Gammaproteobacteria</taxon>
        <taxon>Pseudomonadales</taxon>
        <taxon>Pseudohongiellaceae</taxon>
        <taxon>Pseudohongiella</taxon>
    </lineage>
</organism>
<keyword evidence="5 6" id="KW-0472">Membrane</keyword>
<evidence type="ECO:0000313" key="8">
    <source>
        <dbReference type="Proteomes" id="UP000627715"/>
    </source>
</evidence>
<proteinExistence type="predicted"/>
<gene>
    <name evidence="7" type="ORF">GCM10011403_03700</name>
</gene>
<comment type="subcellular location">
    <subcellularLocation>
        <location evidence="1">Cell membrane</location>
        <topology evidence="1">Multi-pass membrane protein</topology>
    </subcellularLocation>
</comment>
<dbReference type="AlphaFoldDB" id="A0A917GLF1"/>
<dbReference type="GO" id="GO:0140359">
    <property type="term" value="F:ABC-type transporter activity"/>
    <property type="evidence" value="ECO:0007669"/>
    <property type="project" value="InterPro"/>
</dbReference>
<feature type="transmembrane region" description="Helical" evidence="6">
    <location>
        <begin position="165"/>
        <end position="190"/>
    </location>
</feature>
<feature type="transmembrane region" description="Helical" evidence="6">
    <location>
        <begin position="60"/>
        <end position="78"/>
    </location>
</feature>
<reference evidence="7" key="1">
    <citation type="journal article" date="2014" name="Int. J. Syst. Evol. Microbiol.">
        <title>Complete genome sequence of Corynebacterium casei LMG S-19264T (=DSM 44701T), isolated from a smear-ripened cheese.</title>
        <authorList>
            <consortium name="US DOE Joint Genome Institute (JGI-PGF)"/>
            <person name="Walter F."/>
            <person name="Albersmeier A."/>
            <person name="Kalinowski J."/>
            <person name="Ruckert C."/>
        </authorList>
    </citation>
    <scope>NUCLEOTIDE SEQUENCE</scope>
    <source>
        <strain evidence="7">CGMCC 1.15425</strain>
    </source>
</reference>
<evidence type="ECO:0000256" key="1">
    <source>
        <dbReference type="ARBA" id="ARBA00004651"/>
    </source>
</evidence>
<feature type="transmembrane region" description="Helical" evidence="6">
    <location>
        <begin position="135"/>
        <end position="153"/>
    </location>
</feature>
<evidence type="ECO:0000256" key="3">
    <source>
        <dbReference type="ARBA" id="ARBA00022692"/>
    </source>
</evidence>
<dbReference type="GO" id="GO:0005886">
    <property type="term" value="C:plasma membrane"/>
    <property type="evidence" value="ECO:0007669"/>
    <property type="project" value="UniProtKB-SubCell"/>
</dbReference>
<protein>
    <submittedName>
        <fullName evidence="7">ABC transporter permease</fullName>
    </submittedName>
</protein>
<feature type="transmembrane region" description="Helical" evidence="6">
    <location>
        <begin position="224"/>
        <end position="242"/>
    </location>
</feature>
<keyword evidence="8" id="KW-1185">Reference proteome</keyword>
<keyword evidence="2" id="KW-1003">Cell membrane</keyword>
<name>A0A917GLF1_9GAMM</name>
<sequence>MKQAISPSLTVFKRELWSYFSTPLAYVFIVIFLVMNGIFTFDLGGFYIRGQADLQPFFNFHPWLYLFMIPALAMGLWSDERKEGTIELLMTLPIRLRDAVIGKFLAAWALSGIALLLTFPIWITVNYLGAPDNGVILAAYLGSWLMAGGFLAIGSCMSAITRNAVIAFILTVAICFVFVSSGSAIVLNAFSGWAPQFLSDAIAGLSFLTHFDAISKGVLDVRDLLFFAIVIGAWLFASAIVIEIKKAN</sequence>
<evidence type="ECO:0000256" key="6">
    <source>
        <dbReference type="SAM" id="Phobius"/>
    </source>
</evidence>
<feature type="transmembrane region" description="Helical" evidence="6">
    <location>
        <begin position="99"/>
        <end position="123"/>
    </location>
</feature>
<dbReference type="Proteomes" id="UP000627715">
    <property type="component" value="Unassembled WGS sequence"/>
</dbReference>
<evidence type="ECO:0000313" key="7">
    <source>
        <dbReference type="EMBL" id="GGG49834.1"/>
    </source>
</evidence>
<accession>A0A917GLF1</accession>
<dbReference type="OrthoDB" id="9794512at2"/>
<comment type="caution">
    <text evidence="7">The sequence shown here is derived from an EMBL/GenBank/DDBJ whole genome shotgun (WGS) entry which is preliminary data.</text>
</comment>
<evidence type="ECO:0000256" key="5">
    <source>
        <dbReference type="ARBA" id="ARBA00023136"/>
    </source>
</evidence>
<evidence type="ECO:0000256" key="2">
    <source>
        <dbReference type="ARBA" id="ARBA00022475"/>
    </source>
</evidence>
<dbReference type="PANTHER" id="PTHR30294:SF29">
    <property type="entry name" value="MULTIDRUG ABC TRANSPORTER PERMEASE YBHS-RELATED"/>
    <property type="match status" value="1"/>
</dbReference>
<dbReference type="InterPro" id="IPR051449">
    <property type="entry name" value="ABC-2_transporter_component"/>
</dbReference>
<keyword evidence="4 6" id="KW-1133">Transmembrane helix</keyword>
<reference evidence="7" key="2">
    <citation type="submission" date="2020-09" db="EMBL/GenBank/DDBJ databases">
        <authorList>
            <person name="Sun Q."/>
            <person name="Zhou Y."/>
        </authorList>
    </citation>
    <scope>NUCLEOTIDE SEQUENCE</scope>
    <source>
        <strain evidence="7">CGMCC 1.15425</strain>
    </source>
</reference>
<dbReference type="PANTHER" id="PTHR30294">
    <property type="entry name" value="MEMBRANE COMPONENT OF ABC TRANSPORTER YHHJ-RELATED"/>
    <property type="match status" value="1"/>
</dbReference>
<dbReference type="EMBL" id="BMIY01000002">
    <property type="protein sequence ID" value="GGG49834.1"/>
    <property type="molecule type" value="Genomic_DNA"/>
</dbReference>
<dbReference type="RefSeq" id="WP_068812030.1">
    <property type="nucleotide sequence ID" value="NZ_BMIY01000002.1"/>
</dbReference>
<evidence type="ECO:0000256" key="4">
    <source>
        <dbReference type="ARBA" id="ARBA00022989"/>
    </source>
</evidence>
<keyword evidence="3 6" id="KW-0812">Transmembrane</keyword>